<dbReference type="KEGG" id="ccj:UL81_02080"/>
<dbReference type="AlphaFoldDB" id="A0A0F6QUS7"/>
<feature type="domain" description="PET hydrolase/cutinase-like" evidence="1">
    <location>
        <begin position="31"/>
        <end position="186"/>
    </location>
</feature>
<proteinExistence type="predicted"/>
<sequence length="277" mass="28987">MSANLNKHLGTLSKRGPHRVLVGDLDYAGVHGKVYTPAEGEGLPAVAFGHDWIKKVKDYHATLRHLASWGIVVVAPDTETGFFPNHRNLAADMESALQIAAGVKLGAGNITVSAKRLGMVGHGMGGGAAVLASVDNSKVRAVAALYPASTAPSATKAARHLDVPGLVIGSSRTDIFGAGNPAKLAYNWKGKVAYREVDKGTQQGFTEDTLKKLAIGVGAFQGGPTETARGLLTGFLLHQLTSENKYDDFSAPDAEGKKFESLTGEDLAEAAGVTRDD</sequence>
<dbReference type="SUPFAM" id="SSF53474">
    <property type="entry name" value="alpha/beta-Hydrolases"/>
    <property type="match status" value="1"/>
</dbReference>
<gene>
    <name evidence="2" type="ORF">UL81_02080</name>
</gene>
<dbReference type="Gene3D" id="3.40.50.1820">
    <property type="entry name" value="alpha/beta hydrolase"/>
    <property type="match status" value="1"/>
</dbReference>
<dbReference type="HOGENOM" id="CLU_085645_0_0_11"/>
<dbReference type="InterPro" id="IPR029058">
    <property type="entry name" value="AB_hydrolase_fold"/>
</dbReference>
<organism evidence="2 3">
    <name type="scientific">Corynebacterium camporealensis</name>
    <dbReference type="NCBI Taxonomy" id="161896"/>
    <lineage>
        <taxon>Bacteria</taxon>
        <taxon>Bacillati</taxon>
        <taxon>Actinomycetota</taxon>
        <taxon>Actinomycetes</taxon>
        <taxon>Mycobacteriales</taxon>
        <taxon>Corynebacteriaceae</taxon>
        <taxon>Corynebacterium</taxon>
    </lineage>
</organism>
<accession>A0A0F6QUS7</accession>
<dbReference type="ESTHER" id="9cory-a0a0f6qus7">
    <property type="family name" value="Chlorophyllase"/>
</dbReference>
<dbReference type="Pfam" id="PF12740">
    <property type="entry name" value="PETase"/>
    <property type="match status" value="1"/>
</dbReference>
<dbReference type="PATRIC" id="fig|161896.4.peg.409"/>
<dbReference type="GO" id="GO:0016787">
    <property type="term" value="F:hydrolase activity"/>
    <property type="evidence" value="ECO:0007669"/>
    <property type="project" value="UniProtKB-KW"/>
</dbReference>
<evidence type="ECO:0000313" key="2">
    <source>
        <dbReference type="EMBL" id="AKE38397.1"/>
    </source>
</evidence>
<dbReference type="RefSeq" id="WP_046453199.1">
    <property type="nucleotide sequence ID" value="NZ_CP011311.1"/>
</dbReference>
<dbReference type="STRING" id="161896.UL81_02080"/>
<dbReference type="EMBL" id="CP011311">
    <property type="protein sequence ID" value="AKE38397.1"/>
    <property type="molecule type" value="Genomic_DNA"/>
</dbReference>
<reference evidence="2 3" key="1">
    <citation type="journal article" date="2015" name="Genome Announc.">
        <title>Complete Genome Sequence of Corynebacterium camporealensis DSM 44610, Isolated from the Milk of a Manchega Sheep with Subclinical Mastitis.</title>
        <authorList>
            <person name="Ruckert C."/>
            <person name="Albersmeier A."/>
            <person name="Winkler A."/>
            <person name="Tauch A."/>
        </authorList>
    </citation>
    <scope>NUCLEOTIDE SEQUENCE [LARGE SCALE GENOMIC DNA]</scope>
    <source>
        <strain evidence="2 3">DSM 44610</strain>
    </source>
</reference>
<evidence type="ECO:0000259" key="1">
    <source>
        <dbReference type="Pfam" id="PF12740"/>
    </source>
</evidence>
<dbReference type="Proteomes" id="UP000033566">
    <property type="component" value="Chromosome"/>
</dbReference>
<dbReference type="InterPro" id="IPR041127">
    <property type="entry name" value="PET_hydrolase/cutinase-like"/>
</dbReference>
<protein>
    <submittedName>
        <fullName evidence="2">Dienelactone hydrolase-like enzyme</fullName>
    </submittedName>
</protein>
<keyword evidence="2" id="KW-0378">Hydrolase</keyword>
<name>A0A0F6QUS7_9CORY</name>
<dbReference type="PANTHER" id="PTHR33428:SF14">
    <property type="entry name" value="CARBOXYLESTERASE TYPE B DOMAIN-CONTAINING PROTEIN"/>
    <property type="match status" value="1"/>
</dbReference>
<keyword evidence="3" id="KW-1185">Reference proteome</keyword>
<dbReference type="OrthoDB" id="4772420at2"/>
<dbReference type="PANTHER" id="PTHR33428">
    <property type="entry name" value="CHLOROPHYLLASE-2, CHLOROPLASTIC"/>
    <property type="match status" value="1"/>
</dbReference>
<evidence type="ECO:0000313" key="3">
    <source>
        <dbReference type="Proteomes" id="UP000033566"/>
    </source>
</evidence>